<evidence type="ECO:0000313" key="1">
    <source>
        <dbReference type="EMBL" id="CAH6720804.1"/>
    </source>
</evidence>
<accession>A0ACA9Y8N5</accession>
<reference evidence="1" key="1">
    <citation type="submission" date="2022-06" db="EMBL/GenBank/DDBJ databases">
        <authorList>
            <person name="Legras J.-L."/>
            <person name="Devillers H."/>
            <person name="Grondin C."/>
        </authorList>
    </citation>
    <scope>NUCLEOTIDE SEQUENCE</scope>
    <source>
        <strain evidence="1">CLIB 1444</strain>
    </source>
</reference>
<evidence type="ECO:0000313" key="2">
    <source>
        <dbReference type="Proteomes" id="UP001152531"/>
    </source>
</evidence>
<gene>
    <name evidence="1" type="ORF">CLIB1444_04S08328</name>
</gene>
<dbReference type="EMBL" id="CALSDN010000004">
    <property type="protein sequence ID" value="CAH6720804.1"/>
    <property type="molecule type" value="Genomic_DNA"/>
</dbReference>
<protein>
    <submittedName>
        <fullName evidence="1">F-box protein Hrt3p</fullName>
    </submittedName>
</protein>
<proteinExistence type="predicted"/>
<sequence>MEAQGLMSDAVTLYRQAFKLNERVDLLYRSNKIPQVKKITNPINEELVKKINVEKLILSFQDSEPTSPSLIDDNGEDEEGQLTQKFSKLMTGPSPLTKLSNDIWIYIMEILIEKSPESWISLSLVCKKFAYLGFSPSIFRHLATMIYPPQRYEENEELDYQLSTTDDDLPVPKNQLKILPSYNNSWKYMLFHRPFIKFNGCYISIINYYSEGSRAEFSNSWTNPVRTITYYRYLRFFPDGKVLKVLTTLEPTRVIPHLQRSNYVVSNILDQVKGNRDGHRIYHGRWIMNTDGEVHITIDEGSVPYYIFHYHFKIVNMGHNRFGKLSWIKYYTVRIQGEEEDIGEVSELGLKNEKPFKFSRVRSYE</sequence>
<organism evidence="1 2">
    <name type="scientific">[Candida] jaroonii</name>
    <dbReference type="NCBI Taxonomy" id="467808"/>
    <lineage>
        <taxon>Eukaryota</taxon>
        <taxon>Fungi</taxon>
        <taxon>Dikarya</taxon>
        <taxon>Ascomycota</taxon>
        <taxon>Saccharomycotina</taxon>
        <taxon>Pichiomycetes</taxon>
        <taxon>Debaryomycetaceae</taxon>
        <taxon>Yamadazyma</taxon>
    </lineage>
</organism>
<comment type="caution">
    <text evidence="1">The sequence shown here is derived from an EMBL/GenBank/DDBJ whole genome shotgun (WGS) entry which is preliminary data.</text>
</comment>
<keyword evidence="2" id="KW-1185">Reference proteome</keyword>
<dbReference type="Proteomes" id="UP001152531">
    <property type="component" value="Unassembled WGS sequence"/>
</dbReference>
<name>A0ACA9Y8N5_9ASCO</name>